<dbReference type="Gene3D" id="3.40.50.1820">
    <property type="entry name" value="alpha/beta hydrolase"/>
    <property type="match status" value="2"/>
</dbReference>
<comment type="caution">
    <text evidence="2">The sequence shown here is derived from an EMBL/GenBank/DDBJ whole genome shotgun (WGS) entry which is preliminary data.</text>
</comment>
<dbReference type="PANTHER" id="PTHR43194:SF2">
    <property type="entry name" value="PEROXISOMAL MEMBRANE PROTEIN LPX1"/>
    <property type="match status" value="1"/>
</dbReference>
<accession>A0A0A0JMI1</accession>
<dbReference type="GO" id="GO:0016787">
    <property type="term" value="F:hydrolase activity"/>
    <property type="evidence" value="ECO:0007669"/>
    <property type="project" value="UniProtKB-KW"/>
</dbReference>
<keyword evidence="2" id="KW-0378">Hydrolase</keyword>
<dbReference type="InterPro" id="IPR000073">
    <property type="entry name" value="AB_hydrolase_1"/>
</dbReference>
<dbReference type="eggNOG" id="COG2267">
    <property type="taxonomic scope" value="Bacteria"/>
</dbReference>
<dbReference type="PANTHER" id="PTHR43194">
    <property type="entry name" value="HYDROLASE ALPHA/BETA FOLD FAMILY"/>
    <property type="match status" value="1"/>
</dbReference>
<dbReference type="InterPro" id="IPR050228">
    <property type="entry name" value="Carboxylesterase_BioH"/>
</dbReference>
<dbReference type="Pfam" id="PF12697">
    <property type="entry name" value="Abhydrolase_6"/>
    <property type="match status" value="1"/>
</dbReference>
<gene>
    <name evidence="2" type="ORF">N803_12825</name>
</gene>
<evidence type="ECO:0000259" key="1">
    <source>
        <dbReference type="Pfam" id="PF12697"/>
    </source>
</evidence>
<evidence type="ECO:0000313" key="3">
    <source>
        <dbReference type="Proteomes" id="UP000030011"/>
    </source>
</evidence>
<organism evidence="2 3">
    <name type="scientific">Knoellia subterranea KCTC 19937</name>
    <dbReference type="NCBI Taxonomy" id="1385521"/>
    <lineage>
        <taxon>Bacteria</taxon>
        <taxon>Bacillati</taxon>
        <taxon>Actinomycetota</taxon>
        <taxon>Actinomycetes</taxon>
        <taxon>Micrococcales</taxon>
        <taxon>Intrasporangiaceae</taxon>
        <taxon>Knoellia</taxon>
    </lineage>
</organism>
<dbReference type="Proteomes" id="UP000030011">
    <property type="component" value="Unassembled WGS sequence"/>
</dbReference>
<protein>
    <submittedName>
        <fullName evidence="2">Alpha/beta hydrolase</fullName>
    </submittedName>
</protein>
<keyword evidence="3" id="KW-1185">Reference proteome</keyword>
<dbReference type="InterPro" id="IPR029058">
    <property type="entry name" value="AB_hydrolase_fold"/>
</dbReference>
<name>A0A0A0JMI1_9MICO</name>
<sequence length="227" mass="24560">MPSAHRFDVGDVTLAVRMWECAQPRHPDVVLLHGTGLTATDWDDVAADLSRDRTVHAVDLRGHGESDWPGTYSIELMADDVASLVSQLPNPVDLVGHSLGGLVACRVPATSPNVRRFVLEDVGLMRARTPSMPSRPHGELNFDWAMVERVRPQVDTPAADWTEVLSAISAPVLAISGGPPSFVPEEWVDDLVTTVGAARKVTIPVGHEIHAGDPAAYLHVVRDHLDT</sequence>
<evidence type="ECO:0000313" key="2">
    <source>
        <dbReference type="EMBL" id="KGN37939.1"/>
    </source>
</evidence>
<dbReference type="RefSeq" id="WP_035904337.1">
    <property type="nucleotide sequence ID" value="NZ_AVPK01000004.1"/>
</dbReference>
<proteinExistence type="predicted"/>
<feature type="domain" description="AB hydrolase-1" evidence="1">
    <location>
        <begin position="29"/>
        <end position="205"/>
    </location>
</feature>
<dbReference type="SUPFAM" id="SSF53474">
    <property type="entry name" value="alpha/beta-Hydrolases"/>
    <property type="match status" value="1"/>
</dbReference>
<dbReference type="EMBL" id="AVPK01000004">
    <property type="protein sequence ID" value="KGN37939.1"/>
    <property type="molecule type" value="Genomic_DNA"/>
</dbReference>
<reference evidence="2 3" key="1">
    <citation type="submission" date="2013-08" db="EMBL/GenBank/DDBJ databases">
        <title>The genome sequence of Knoellia subterranea.</title>
        <authorList>
            <person name="Zhu W."/>
            <person name="Wang G."/>
        </authorList>
    </citation>
    <scope>NUCLEOTIDE SEQUENCE [LARGE SCALE GENOMIC DNA]</scope>
    <source>
        <strain evidence="2 3">KCTC 19937</strain>
    </source>
</reference>
<dbReference type="STRING" id="1385521.N803_12825"/>
<dbReference type="OrthoDB" id="2987348at2"/>
<dbReference type="AlphaFoldDB" id="A0A0A0JMI1"/>